<accession>A0AAE0VWV9</accession>
<dbReference type="EMBL" id="JAEAOA010000714">
    <property type="protein sequence ID" value="KAK3592934.1"/>
    <property type="molecule type" value="Genomic_DNA"/>
</dbReference>
<sequence length="78" mass="8381">MGPSSVSGYIISVRQETDKLHPCNCSISLGFNVIHGGKVPIPTDGKKAQMIASLAVETIGYGAKLLRIKNAWRQSRSP</sequence>
<proteinExistence type="predicted"/>
<name>A0AAE0VWV9_9BIVA</name>
<reference evidence="1" key="3">
    <citation type="submission" date="2023-05" db="EMBL/GenBank/DDBJ databases">
        <authorList>
            <person name="Smith C.H."/>
        </authorList>
    </citation>
    <scope>NUCLEOTIDE SEQUENCE</scope>
    <source>
        <strain evidence="1">CHS0354</strain>
        <tissue evidence="1">Mantle</tissue>
    </source>
</reference>
<dbReference type="AlphaFoldDB" id="A0AAE0VWV9"/>
<keyword evidence="2" id="KW-1185">Reference proteome</keyword>
<reference evidence="1" key="2">
    <citation type="journal article" date="2021" name="Genome Biol. Evol.">
        <title>Developing a high-quality reference genome for a parasitic bivalve with doubly uniparental inheritance (Bivalvia: Unionida).</title>
        <authorList>
            <person name="Smith C.H."/>
        </authorList>
    </citation>
    <scope>NUCLEOTIDE SEQUENCE</scope>
    <source>
        <strain evidence="1">CHS0354</strain>
        <tissue evidence="1">Mantle</tissue>
    </source>
</reference>
<gene>
    <name evidence="1" type="ORF">CHS0354_011734</name>
</gene>
<evidence type="ECO:0000313" key="2">
    <source>
        <dbReference type="Proteomes" id="UP001195483"/>
    </source>
</evidence>
<evidence type="ECO:0000313" key="1">
    <source>
        <dbReference type="EMBL" id="KAK3592934.1"/>
    </source>
</evidence>
<protein>
    <submittedName>
        <fullName evidence="1">Uncharacterized protein</fullName>
    </submittedName>
</protein>
<comment type="caution">
    <text evidence="1">The sequence shown here is derived from an EMBL/GenBank/DDBJ whole genome shotgun (WGS) entry which is preliminary data.</text>
</comment>
<dbReference type="Proteomes" id="UP001195483">
    <property type="component" value="Unassembled WGS sequence"/>
</dbReference>
<reference evidence="1" key="1">
    <citation type="journal article" date="2021" name="Genome Biol. Evol.">
        <title>A High-Quality Reference Genome for a Parasitic Bivalve with Doubly Uniparental Inheritance (Bivalvia: Unionida).</title>
        <authorList>
            <person name="Smith C.H."/>
        </authorList>
    </citation>
    <scope>NUCLEOTIDE SEQUENCE</scope>
    <source>
        <strain evidence="1">CHS0354</strain>
    </source>
</reference>
<organism evidence="1 2">
    <name type="scientific">Potamilus streckersoni</name>
    <dbReference type="NCBI Taxonomy" id="2493646"/>
    <lineage>
        <taxon>Eukaryota</taxon>
        <taxon>Metazoa</taxon>
        <taxon>Spiralia</taxon>
        <taxon>Lophotrochozoa</taxon>
        <taxon>Mollusca</taxon>
        <taxon>Bivalvia</taxon>
        <taxon>Autobranchia</taxon>
        <taxon>Heteroconchia</taxon>
        <taxon>Palaeoheterodonta</taxon>
        <taxon>Unionida</taxon>
        <taxon>Unionoidea</taxon>
        <taxon>Unionidae</taxon>
        <taxon>Ambleminae</taxon>
        <taxon>Lampsilini</taxon>
        <taxon>Potamilus</taxon>
    </lineage>
</organism>